<reference evidence="1 2" key="1">
    <citation type="journal article" date="2017" name="Antonie Van Leeuwenhoek">
        <title>Rhizobium rhizosphaerae sp. nov., a novel species isolated from rice rhizosphere.</title>
        <authorList>
            <person name="Zhao J.J."/>
            <person name="Zhang J."/>
            <person name="Zhang R.J."/>
            <person name="Zhang C.W."/>
            <person name="Yin H.Q."/>
            <person name="Zhang X.X."/>
        </authorList>
    </citation>
    <scope>NUCLEOTIDE SEQUENCE [LARGE SCALE GENOMIC DNA]</scope>
    <source>
        <strain evidence="1 2">E3</strain>
    </source>
</reference>
<evidence type="ECO:0000313" key="1">
    <source>
        <dbReference type="EMBL" id="GAC13839.1"/>
    </source>
</evidence>
<dbReference type="RefSeq" id="WP_008843656.1">
    <property type="nucleotide sequence ID" value="NZ_BAEN01000023.1"/>
</dbReference>
<comment type="caution">
    <text evidence="1">The sequence shown here is derived from an EMBL/GenBank/DDBJ whole genome shotgun (WGS) entry which is preliminary data.</text>
</comment>
<dbReference type="Proteomes" id="UP000006334">
    <property type="component" value="Unassembled WGS sequence"/>
</dbReference>
<dbReference type="EMBL" id="BAEN01000023">
    <property type="protein sequence ID" value="GAC13839.1"/>
    <property type="molecule type" value="Genomic_DNA"/>
</dbReference>
<accession>K6WZK8</accession>
<organism evidence="1 2">
    <name type="scientific">Aliiglaciecola lipolytica E3</name>
    <dbReference type="NCBI Taxonomy" id="1127673"/>
    <lineage>
        <taxon>Bacteria</taxon>
        <taxon>Pseudomonadati</taxon>
        <taxon>Pseudomonadota</taxon>
        <taxon>Gammaproteobacteria</taxon>
        <taxon>Alteromonadales</taxon>
        <taxon>Alteromonadaceae</taxon>
        <taxon>Aliiglaciecola</taxon>
    </lineage>
</organism>
<keyword evidence="2" id="KW-1185">Reference proteome</keyword>
<evidence type="ECO:0000313" key="2">
    <source>
        <dbReference type="Proteomes" id="UP000006334"/>
    </source>
</evidence>
<dbReference type="AlphaFoldDB" id="K6WZK8"/>
<proteinExistence type="predicted"/>
<gene>
    <name evidence="1" type="ORF">GLIP_1198</name>
</gene>
<name>K6WZK8_9ALTE</name>
<evidence type="ECO:0008006" key="3">
    <source>
        <dbReference type="Google" id="ProtNLM"/>
    </source>
</evidence>
<protein>
    <recommendedName>
        <fullName evidence="3">STAS domain-containing protein</fullName>
    </recommendedName>
</protein>
<sequence length="129" mass="14099">MKKFRSAHGNVDIVSVDTCVKIKVQGGFNQEGIIRYGEIVLSVVPVQTRWILVNFVGSDTGLTPDAVGELLNQYQRFIKFNCVAICENVDLAFGAIVKQQVLSKLNIPTLVSQDETEIAAFLAANSNQA</sequence>
<dbReference type="OrthoDB" id="6227658at2"/>